<keyword evidence="4" id="KW-1185">Reference proteome</keyword>
<dbReference type="SUPFAM" id="SSF47769">
    <property type="entry name" value="SAM/Pointed domain"/>
    <property type="match status" value="1"/>
</dbReference>
<proteinExistence type="inferred from homology"/>
<dbReference type="InterPro" id="IPR013761">
    <property type="entry name" value="SAM/pointed_sf"/>
</dbReference>
<reference evidence="5" key="1">
    <citation type="submission" date="2022-11" db="UniProtKB">
        <authorList>
            <consortium name="WormBaseParasite"/>
        </authorList>
    </citation>
    <scope>IDENTIFICATION</scope>
</reference>
<dbReference type="Proteomes" id="UP000887540">
    <property type="component" value="Unplaced"/>
</dbReference>
<feature type="region of interest" description="Disordered" evidence="3">
    <location>
        <begin position="74"/>
        <end position="93"/>
    </location>
</feature>
<evidence type="ECO:0000256" key="3">
    <source>
        <dbReference type="SAM" id="MobiDB-lite"/>
    </source>
</evidence>
<keyword evidence="2" id="KW-0378">Hydrolase</keyword>
<dbReference type="WBParaSite" id="ACRNAN_Path_810.g3074.t1">
    <property type="protein sequence ID" value="ACRNAN_Path_810.g3074.t1"/>
    <property type="gene ID" value="ACRNAN_Path_810.g3074"/>
</dbReference>
<dbReference type="AlphaFoldDB" id="A0A914CC75"/>
<name>A0A914CC75_9BILA</name>
<dbReference type="Gene3D" id="3.20.20.140">
    <property type="entry name" value="Metal-dependent hydrolases"/>
    <property type="match status" value="1"/>
</dbReference>
<comment type="similarity">
    <text evidence="1">Belongs to the metallo-dependent hydrolases superfamily. TatD-type hydrolase family.</text>
</comment>
<sequence>MATSIIKKWENFFRSCELSSAACSSYAKIFVKERIQPHILSELQKEDLALIGIDKLGDQLAILIKIRERLKEQPANTHEKMEDDKAEEENNDVEMPEVEHIKKDDDDIPRKIQMPVENLPKATKIVEKAKKIPKKKSSTTDTRDMTLPSKDITLPRALIHVSEKTKIIQKKTSKSSDISSVSILKSKIRGDLVATKEIKTVVKSGKSRSKVLESSTKPDKKKIESKIKNNKDGKNVISVCLNEPSTSMNLTMNIKANELPKNKNVLFRSPAKYRESRSDFYQFENWWEDSHVSQPFVDTHCHLDLLYNKEKIELNQINNAKNFSAKIHDKFRGAISILCFPNSYDLGYRLGNNSNSVLGHAVGCHPKAVNVYKHDKMVDFMNMLKNRNKLLAVGECGLDDTSSFSYVEQKAIFIQQVRLAKEMDLPIVIHSRGNSNNDLSLDAIKQGGLNRHHNIHRHCFTYSTDVAYKWMKEFSNMYFGLTPLICSPSCPSDLIKFAREFPLEKIVLETDSPFFSIRPDSNSHPGFALAVAQQIAELRKMNVNNVLERLYLNTKRLYNLKLDD</sequence>
<dbReference type="InterPro" id="IPR032466">
    <property type="entry name" value="Metal_Hydrolase"/>
</dbReference>
<dbReference type="PANTHER" id="PTHR46363">
    <property type="entry name" value="DEOXYRIBONUCLEASE TATDN2-RELATED"/>
    <property type="match status" value="1"/>
</dbReference>
<dbReference type="Pfam" id="PF01026">
    <property type="entry name" value="TatD_DNase"/>
    <property type="match status" value="1"/>
</dbReference>
<dbReference type="InterPro" id="IPR001130">
    <property type="entry name" value="TatD-like"/>
</dbReference>
<dbReference type="PROSITE" id="PS01137">
    <property type="entry name" value="TATD_1"/>
    <property type="match status" value="1"/>
</dbReference>
<dbReference type="Pfam" id="PF18017">
    <property type="entry name" value="SAM_4"/>
    <property type="match status" value="1"/>
</dbReference>
<evidence type="ECO:0000256" key="1">
    <source>
        <dbReference type="ARBA" id="ARBA00009275"/>
    </source>
</evidence>
<feature type="compositionally biased region" description="Basic and acidic residues" evidence="3">
    <location>
        <begin position="74"/>
        <end position="83"/>
    </location>
</feature>
<evidence type="ECO:0000313" key="4">
    <source>
        <dbReference type="Proteomes" id="UP000887540"/>
    </source>
</evidence>
<dbReference type="PANTHER" id="PTHR46363:SF1">
    <property type="entry name" value="DEOXYRIBONUCLEASE TATDN2-RELATED"/>
    <property type="match status" value="1"/>
</dbReference>
<dbReference type="SUPFAM" id="SSF51556">
    <property type="entry name" value="Metallo-dependent hydrolases"/>
    <property type="match status" value="1"/>
</dbReference>
<protein>
    <submittedName>
        <fullName evidence="5">Deoxyribonuclease TATDN2</fullName>
    </submittedName>
</protein>
<dbReference type="Gene3D" id="1.10.150.50">
    <property type="entry name" value="Transcription Factor, Ets-1"/>
    <property type="match status" value="1"/>
</dbReference>
<dbReference type="InterPro" id="IPR018228">
    <property type="entry name" value="DNase_TatD-rel_CS"/>
</dbReference>
<evidence type="ECO:0000256" key="2">
    <source>
        <dbReference type="ARBA" id="ARBA00022801"/>
    </source>
</evidence>
<dbReference type="GO" id="GO:0016788">
    <property type="term" value="F:hydrolase activity, acting on ester bonds"/>
    <property type="evidence" value="ECO:0007669"/>
    <property type="project" value="InterPro"/>
</dbReference>
<organism evidence="4 5">
    <name type="scientific">Acrobeloides nanus</name>
    <dbReference type="NCBI Taxonomy" id="290746"/>
    <lineage>
        <taxon>Eukaryota</taxon>
        <taxon>Metazoa</taxon>
        <taxon>Ecdysozoa</taxon>
        <taxon>Nematoda</taxon>
        <taxon>Chromadorea</taxon>
        <taxon>Rhabditida</taxon>
        <taxon>Tylenchina</taxon>
        <taxon>Cephalobomorpha</taxon>
        <taxon>Cephaloboidea</taxon>
        <taxon>Cephalobidae</taxon>
        <taxon>Acrobeloides</taxon>
    </lineage>
</organism>
<feature type="compositionally biased region" description="Acidic residues" evidence="3">
    <location>
        <begin position="84"/>
        <end position="93"/>
    </location>
</feature>
<accession>A0A914CC75</accession>
<evidence type="ECO:0000313" key="5">
    <source>
        <dbReference type="WBParaSite" id="ACRNAN_Path_810.g3074.t1"/>
    </source>
</evidence>
<dbReference type="CDD" id="cd01310">
    <property type="entry name" value="TatD_DNAse"/>
    <property type="match status" value="1"/>
</dbReference>